<dbReference type="GeneID" id="4587345"/>
<dbReference type="RefSeq" id="XP_001260787.1">
    <property type="nucleotide sequence ID" value="XM_001260786.1"/>
</dbReference>
<gene>
    <name evidence="1" type="ORF">NFIA_088460</name>
</gene>
<dbReference type="VEuPathDB" id="FungiDB:NFIA_088460"/>
<proteinExistence type="predicted"/>
<evidence type="ECO:0000313" key="2">
    <source>
        <dbReference type="Proteomes" id="UP000006702"/>
    </source>
</evidence>
<dbReference type="AlphaFoldDB" id="A1DHN3"/>
<name>A1DHN3_NEOFI</name>
<accession>A1DHN3</accession>
<dbReference type="OrthoDB" id="4460775at2759"/>
<dbReference type="EMBL" id="DS027696">
    <property type="protein sequence ID" value="EAW18890.1"/>
    <property type="molecule type" value="Genomic_DNA"/>
</dbReference>
<dbReference type="eggNOG" id="ENOG502RPN1">
    <property type="taxonomic scope" value="Eukaryota"/>
</dbReference>
<sequence>MPGTGTANPPGLVLHWERRSDPSVQDHISSRHPTTVRLIGHAVLPISRTNKPIHADMDMDMATTQKTTTGSQSHRSRTPTPALRECINQDIAVLKANRIRSPAAPPRLSPVKASFTRFESCDRFDCCEDTFFSKCEYSTEESMETGHHHDADFETRSYHRRRPWVNRQVHRKY</sequence>
<protein>
    <submittedName>
        <fullName evidence="1">Uncharacterized protein</fullName>
    </submittedName>
</protein>
<dbReference type="HOGENOM" id="CLU_1548030_0_0_1"/>
<organism evidence="1 2">
    <name type="scientific">Neosartorya fischeri (strain ATCC 1020 / DSM 3700 / CBS 544.65 / FGSC A1164 / JCM 1740 / NRRL 181 / WB 181)</name>
    <name type="common">Aspergillus fischerianus</name>
    <dbReference type="NCBI Taxonomy" id="331117"/>
    <lineage>
        <taxon>Eukaryota</taxon>
        <taxon>Fungi</taxon>
        <taxon>Dikarya</taxon>
        <taxon>Ascomycota</taxon>
        <taxon>Pezizomycotina</taxon>
        <taxon>Eurotiomycetes</taxon>
        <taxon>Eurotiomycetidae</taxon>
        <taxon>Eurotiales</taxon>
        <taxon>Aspergillaceae</taxon>
        <taxon>Aspergillus</taxon>
        <taxon>Aspergillus subgen. Fumigati</taxon>
    </lineage>
</organism>
<dbReference type="Proteomes" id="UP000006702">
    <property type="component" value="Unassembled WGS sequence"/>
</dbReference>
<evidence type="ECO:0000313" key="1">
    <source>
        <dbReference type="EMBL" id="EAW18890.1"/>
    </source>
</evidence>
<dbReference type="KEGG" id="nfi:NFIA_088460"/>
<keyword evidence="2" id="KW-1185">Reference proteome</keyword>
<reference evidence="2" key="1">
    <citation type="journal article" date="2008" name="PLoS Genet.">
        <title>Genomic islands in the pathogenic filamentous fungus Aspergillus fumigatus.</title>
        <authorList>
            <person name="Fedorova N.D."/>
            <person name="Khaldi N."/>
            <person name="Joardar V.S."/>
            <person name="Maiti R."/>
            <person name="Amedeo P."/>
            <person name="Anderson M.J."/>
            <person name="Crabtree J."/>
            <person name="Silva J.C."/>
            <person name="Badger J.H."/>
            <person name="Albarraq A."/>
            <person name="Angiuoli S."/>
            <person name="Bussey H."/>
            <person name="Bowyer P."/>
            <person name="Cotty P.J."/>
            <person name="Dyer P.S."/>
            <person name="Egan A."/>
            <person name="Galens K."/>
            <person name="Fraser-Liggett C.M."/>
            <person name="Haas B.J."/>
            <person name="Inman J.M."/>
            <person name="Kent R."/>
            <person name="Lemieux S."/>
            <person name="Malavazi I."/>
            <person name="Orvis J."/>
            <person name="Roemer T."/>
            <person name="Ronning C.M."/>
            <person name="Sundaram J.P."/>
            <person name="Sutton G."/>
            <person name="Turner G."/>
            <person name="Venter J.C."/>
            <person name="White O.R."/>
            <person name="Whitty B.R."/>
            <person name="Youngman P."/>
            <person name="Wolfe K.H."/>
            <person name="Goldman G.H."/>
            <person name="Wortman J.R."/>
            <person name="Jiang B."/>
            <person name="Denning D.W."/>
            <person name="Nierman W.C."/>
        </authorList>
    </citation>
    <scope>NUCLEOTIDE SEQUENCE [LARGE SCALE GENOMIC DNA]</scope>
    <source>
        <strain evidence="2">ATCC 1020 / DSM 3700 / CBS 544.65 / FGSC A1164 / JCM 1740 / NRRL 181 / WB 181</strain>
    </source>
</reference>